<dbReference type="Pfam" id="PF05186">
    <property type="entry name" value="Dpy-30"/>
    <property type="match status" value="1"/>
</dbReference>
<evidence type="ECO:0000256" key="1">
    <source>
        <dbReference type="ARBA" id="ARBA00022679"/>
    </source>
</evidence>
<evidence type="ECO:0000256" key="2">
    <source>
        <dbReference type="ARBA" id="ARBA00022741"/>
    </source>
</evidence>
<dbReference type="InterPro" id="IPR000850">
    <property type="entry name" value="Adenylat/UMP-CMP_kin"/>
</dbReference>
<keyword evidence="6" id="KW-1185">Reference proteome</keyword>
<dbReference type="Pfam" id="PF00406">
    <property type="entry name" value="ADK"/>
    <property type="match status" value="1"/>
</dbReference>
<dbReference type="InterPro" id="IPR007858">
    <property type="entry name" value="Dpy-30_motif"/>
</dbReference>
<dbReference type="AlphaFoldDB" id="A0A9D3RXN4"/>
<feature type="coiled-coil region" evidence="4">
    <location>
        <begin position="586"/>
        <end position="645"/>
    </location>
</feature>
<protein>
    <submittedName>
        <fullName evidence="5">Uncharacterized protein</fullName>
    </submittedName>
</protein>
<evidence type="ECO:0000256" key="4">
    <source>
        <dbReference type="SAM" id="Coils"/>
    </source>
</evidence>
<dbReference type="Gene3D" id="3.40.50.720">
    <property type="entry name" value="NAD(P)-binding Rossmann-like Domain"/>
    <property type="match status" value="1"/>
</dbReference>
<dbReference type="SUPFAM" id="SSF51735">
    <property type="entry name" value="NAD(P)-binding Rossmann-fold domains"/>
    <property type="match status" value="1"/>
</dbReference>
<dbReference type="EMBL" id="JAFIRN010000006">
    <property type="protein sequence ID" value="KAG5847033.1"/>
    <property type="molecule type" value="Genomic_DNA"/>
</dbReference>
<dbReference type="Gene3D" id="1.20.890.10">
    <property type="entry name" value="cAMP-dependent protein kinase regulatory subunit, dimerization-anchoring domain"/>
    <property type="match status" value="1"/>
</dbReference>
<gene>
    <name evidence="5" type="ORF">ANANG_G00121400</name>
</gene>
<dbReference type="Proteomes" id="UP001044222">
    <property type="component" value="Chromosome 6"/>
</dbReference>
<dbReference type="GO" id="GO:0005524">
    <property type="term" value="F:ATP binding"/>
    <property type="evidence" value="ECO:0007669"/>
    <property type="project" value="InterPro"/>
</dbReference>
<evidence type="ECO:0000313" key="5">
    <source>
        <dbReference type="EMBL" id="KAG5847033.1"/>
    </source>
</evidence>
<reference evidence="5" key="1">
    <citation type="submission" date="2021-01" db="EMBL/GenBank/DDBJ databases">
        <title>A chromosome-scale assembly of European eel, Anguilla anguilla.</title>
        <authorList>
            <person name="Henkel C."/>
            <person name="Jong-Raadsen S.A."/>
            <person name="Dufour S."/>
            <person name="Weltzien F.-A."/>
            <person name="Palstra A.P."/>
            <person name="Pelster B."/>
            <person name="Spaink H.P."/>
            <person name="Van Den Thillart G.E."/>
            <person name="Jansen H."/>
            <person name="Zahm M."/>
            <person name="Klopp C."/>
            <person name="Cedric C."/>
            <person name="Louis A."/>
            <person name="Berthelot C."/>
            <person name="Parey E."/>
            <person name="Roest Crollius H."/>
            <person name="Montfort J."/>
            <person name="Robinson-Rechavi M."/>
            <person name="Bucao C."/>
            <person name="Bouchez O."/>
            <person name="Gislard M."/>
            <person name="Lluch J."/>
            <person name="Milhes M."/>
            <person name="Lampietro C."/>
            <person name="Lopez Roques C."/>
            <person name="Donnadieu C."/>
            <person name="Braasch I."/>
            <person name="Desvignes T."/>
            <person name="Postlethwait J."/>
            <person name="Bobe J."/>
            <person name="Guiguen Y."/>
            <person name="Dirks R."/>
        </authorList>
    </citation>
    <scope>NUCLEOTIDE SEQUENCE</scope>
    <source>
        <strain evidence="5">Tag_6206</strain>
        <tissue evidence="5">Liver</tissue>
    </source>
</reference>
<dbReference type="CDD" id="cd22967">
    <property type="entry name" value="DD_AK7"/>
    <property type="match status" value="1"/>
</dbReference>
<dbReference type="InterPro" id="IPR047499">
    <property type="entry name" value="DD_AK7"/>
</dbReference>
<keyword evidence="2" id="KW-0547">Nucleotide-binding</keyword>
<dbReference type="InterPro" id="IPR036291">
    <property type="entry name" value="NAD(P)-bd_dom_sf"/>
</dbReference>
<accession>A0A9D3RXN4</accession>
<keyword evidence="3" id="KW-0418">Kinase</keyword>
<name>A0A9D3RXN4_ANGAN</name>
<keyword evidence="4" id="KW-0175">Coiled coil</keyword>
<comment type="caution">
    <text evidence="5">The sequence shown here is derived from an EMBL/GenBank/DDBJ whole genome shotgun (WGS) entry which is preliminary data.</text>
</comment>
<proteinExistence type="predicted"/>
<dbReference type="CDD" id="cd01428">
    <property type="entry name" value="ADK"/>
    <property type="match status" value="1"/>
</dbReference>
<evidence type="ECO:0000313" key="6">
    <source>
        <dbReference type="Proteomes" id="UP001044222"/>
    </source>
</evidence>
<dbReference type="PANTHER" id="PTHR23359">
    <property type="entry name" value="NUCLEOTIDE KINASE"/>
    <property type="match status" value="1"/>
</dbReference>
<dbReference type="GO" id="GO:0019205">
    <property type="term" value="F:nucleobase-containing compound kinase activity"/>
    <property type="evidence" value="ECO:0007669"/>
    <property type="project" value="InterPro"/>
</dbReference>
<dbReference type="GO" id="GO:0006139">
    <property type="term" value="P:nucleobase-containing compound metabolic process"/>
    <property type="evidence" value="ECO:0007669"/>
    <property type="project" value="InterPro"/>
</dbReference>
<sequence>MADEQKATSPRTKKIFINLIDSYSSECIGKCLCTCIPGASLEEAEVEEENEVTFQIVGTVETRTDKRGSRFSSEEYCELGREELLQRLMECDVIVYNISEMSEQLDEASWAISALHSEINHFGGPKIFILISTVMTWALTKPIDPDDLDVPFTEEDYRRRRPHPNFKEHISVERLVLKMGKTKKSRLSTYVVAAGLQYGMGENIFHYFFRTSWLGEVSNIPVFGPGSNVIPTIHVSDLAGVIQNIIDHKPKTHYLMAVDDSNNTFEDIVKAVSNALGPGKIEKVPKEEAFLIKDFTQGDIDSLSINLRTEAVFLKNRFNIQWVCELGMVASIDHVVKEYRQNRQLLPVRICILGPPAVGKTTVATKICKHYKVHHVTVKDVIAEKIAQLEEVVQMDNQEDESFDTLAAQELLESLKDNMNQNGGPLDDQLVFQILREKLNSKPCRNQGFVLDGYPKTYDQAKELFYGEEEAEDDTRSKMPPFNQNIIPDYVFSLDATDEFLKVRVQNLPECVVEGTHYAQDQFLRHLAEFRDLNSQDETVLDYFDELEIHPEHIEITGDEDSEFLAATEKIIKAVGKAKNYGPSAEEREEEERKNAEERAKLLAAEMEERERKEAEKAARQAVQLEEWSKNLREVKREEQEFLEARSVPLRNYLMKNVMPTVTHALIECCKIKPDDPVDFLAEYLLRNSALVD</sequence>
<dbReference type="PRINTS" id="PR00094">
    <property type="entry name" value="ADENYLTKNASE"/>
</dbReference>
<organism evidence="5 6">
    <name type="scientific">Anguilla anguilla</name>
    <name type="common">European freshwater eel</name>
    <name type="synonym">Muraena anguilla</name>
    <dbReference type="NCBI Taxonomy" id="7936"/>
    <lineage>
        <taxon>Eukaryota</taxon>
        <taxon>Metazoa</taxon>
        <taxon>Chordata</taxon>
        <taxon>Craniata</taxon>
        <taxon>Vertebrata</taxon>
        <taxon>Euteleostomi</taxon>
        <taxon>Actinopterygii</taxon>
        <taxon>Neopterygii</taxon>
        <taxon>Teleostei</taxon>
        <taxon>Anguilliformes</taxon>
        <taxon>Anguillidae</taxon>
        <taxon>Anguilla</taxon>
    </lineage>
</organism>
<dbReference type="SUPFAM" id="SSF52540">
    <property type="entry name" value="P-loop containing nucleoside triphosphate hydrolases"/>
    <property type="match status" value="1"/>
</dbReference>
<dbReference type="InterPro" id="IPR027417">
    <property type="entry name" value="P-loop_NTPase"/>
</dbReference>
<evidence type="ECO:0000256" key="3">
    <source>
        <dbReference type="ARBA" id="ARBA00022777"/>
    </source>
</evidence>
<dbReference type="Gene3D" id="3.40.50.300">
    <property type="entry name" value="P-loop containing nucleotide triphosphate hydrolases"/>
    <property type="match status" value="1"/>
</dbReference>
<keyword evidence="1" id="KW-0808">Transferase</keyword>